<dbReference type="PROSITE" id="PS51459">
    <property type="entry name" value="FIDO"/>
    <property type="match status" value="1"/>
</dbReference>
<dbReference type="InterPro" id="IPR006440">
    <property type="entry name" value="Doc"/>
</dbReference>
<proteinExistence type="predicted"/>
<dbReference type="InterPro" id="IPR036597">
    <property type="entry name" value="Fido-like_dom_sf"/>
</dbReference>
<comment type="caution">
    <text evidence="2">The sequence shown here is derived from an EMBL/GenBank/DDBJ whole genome shotgun (WGS) entry which is preliminary data.</text>
</comment>
<dbReference type="Gene3D" id="1.20.120.1870">
    <property type="entry name" value="Fic/DOC protein, Fido domain"/>
    <property type="match status" value="1"/>
</dbReference>
<dbReference type="RefSeq" id="WP_107566596.1">
    <property type="nucleotide sequence ID" value="NZ_PYYB01000001.1"/>
</dbReference>
<sequence>MIPRWRPTVEDYLDLAAVVLDTEHGTLARLPRAALAESAVEAPFASFGGQEAYPDLVEQAAVLVEHLVQNHPLPDGNKRAGFLMAARFLEANGRPWGPQDVERDAGLIEELAAGRVSRAAVTAWITERSG</sequence>
<reference evidence="2 3" key="1">
    <citation type="submission" date="2018-03" db="EMBL/GenBank/DDBJ databases">
        <title>Aquarubrobacter algicola gen. nov., sp. nov., a novel actinobacterium isolated from shallow eutrophic lake during the end of cyanobacterial harmful algal blooms.</title>
        <authorList>
            <person name="Chun S.J."/>
        </authorList>
    </citation>
    <scope>NUCLEOTIDE SEQUENCE [LARGE SCALE GENOMIC DNA]</scope>
    <source>
        <strain evidence="2 3">Seoho-28</strain>
    </source>
</reference>
<keyword evidence="3" id="KW-1185">Reference proteome</keyword>
<dbReference type="GO" id="GO:0016301">
    <property type="term" value="F:kinase activity"/>
    <property type="evidence" value="ECO:0007669"/>
    <property type="project" value="InterPro"/>
</dbReference>
<dbReference type="PANTHER" id="PTHR39426">
    <property type="entry name" value="HOMOLOGY TO DEATH-ON-CURING PROTEIN OF PHAGE P1"/>
    <property type="match status" value="1"/>
</dbReference>
<dbReference type="InterPro" id="IPR053737">
    <property type="entry name" value="Type_II_TA_Toxin"/>
</dbReference>
<dbReference type="OrthoDB" id="9802752at2"/>
<accession>A0A2T4UG05</accession>
<dbReference type="Proteomes" id="UP000240739">
    <property type="component" value="Unassembled WGS sequence"/>
</dbReference>
<feature type="domain" description="Fido" evidence="1">
    <location>
        <begin position="7"/>
        <end position="127"/>
    </location>
</feature>
<dbReference type="PANTHER" id="PTHR39426:SF1">
    <property type="entry name" value="HOMOLOGY TO DEATH-ON-CURING PROTEIN OF PHAGE P1"/>
    <property type="match status" value="1"/>
</dbReference>
<dbReference type="EMBL" id="PYYB01000001">
    <property type="protein sequence ID" value="PTL58158.1"/>
    <property type="molecule type" value="Genomic_DNA"/>
</dbReference>
<evidence type="ECO:0000259" key="1">
    <source>
        <dbReference type="PROSITE" id="PS51459"/>
    </source>
</evidence>
<dbReference type="Pfam" id="PF02661">
    <property type="entry name" value="Fic"/>
    <property type="match status" value="1"/>
</dbReference>
<evidence type="ECO:0000313" key="3">
    <source>
        <dbReference type="Proteomes" id="UP000240739"/>
    </source>
</evidence>
<dbReference type="SUPFAM" id="SSF140931">
    <property type="entry name" value="Fic-like"/>
    <property type="match status" value="1"/>
</dbReference>
<protein>
    <submittedName>
        <fullName evidence="2">Type II toxin-antitoxin system death-on-curing family toxin</fullName>
    </submittedName>
</protein>
<dbReference type="AlphaFoldDB" id="A0A2T4UG05"/>
<evidence type="ECO:0000313" key="2">
    <source>
        <dbReference type="EMBL" id="PTL58158.1"/>
    </source>
</evidence>
<name>A0A2T4UG05_9ACTN</name>
<dbReference type="InterPro" id="IPR003812">
    <property type="entry name" value="Fido"/>
</dbReference>
<organism evidence="2 3">
    <name type="scientific">Paraconexibacter algicola</name>
    <dbReference type="NCBI Taxonomy" id="2133960"/>
    <lineage>
        <taxon>Bacteria</taxon>
        <taxon>Bacillati</taxon>
        <taxon>Actinomycetota</taxon>
        <taxon>Thermoleophilia</taxon>
        <taxon>Solirubrobacterales</taxon>
        <taxon>Paraconexibacteraceae</taxon>
        <taxon>Paraconexibacter</taxon>
    </lineage>
</organism>
<gene>
    <name evidence="2" type="ORF">C7Y72_00080</name>
</gene>